<dbReference type="AlphaFoldDB" id="A0A367LSU5"/>
<dbReference type="SUPFAM" id="SSF55724">
    <property type="entry name" value="Mog1p/PsbP-like"/>
    <property type="match status" value="1"/>
</dbReference>
<dbReference type="EMBL" id="QORE01004390">
    <property type="protein sequence ID" value="RCI62030.1"/>
    <property type="molecule type" value="Genomic_DNA"/>
</dbReference>
<dbReference type="Proteomes" id="UP000253594">
    <property type="component" value="Unassembled WGS sequence"/>
</dbReference>
<gene>
    <name evidence="1" type="ORF">DT376_46320</name>
</gene>
<name>A0A367LSU5_PSEAI</name>
<evidence type="ECO:0000313" key="2">
    <source>
        <dbReference type="Proteomes" id="UP000253594"/>
    </source>
</evidence>
<evidence type="ECO:0000313" key="1">
    <source>
        <dbReference type="EMBL" id="RCI62030.1"/>
    </source>
</evidence>
<dbReference type="InterPro" id="IPR016123">
    <property type="entry name" value="Mog1/PsbP_a/b/a-sand"/>
</dbReference>
<proteinExistence type="predicted"/>
<protein>
    <submittedName>
        <fullName evidence="1">DUF1795 domain-containing protein</fullName>
    </submittedName>
</protein>
<feature type="non-terminal residue" evidence="1">
    <location>
        <position position="68"/>
    </location>
</feature>
<reference evidence="1 2" key="1">
    <citation type="submission" date="2018-07" db="EMBL/GenBank/DDBJ databases">
        <title>Mechanisms of high-level aminoglycoside resistance among Gram-negative pathogens in Brazil.</title>
        <authorList>
            <person name="Ballaben A.S."/>
            <person name="Darini A.L.C."/>
            <person name="Doi Y."/>
        </authorList>
    </citation>
    <scope>NUCLEOTIDE SEQUENCE [LARGE SCALE GENOMIC DNA]</scope>
    <source>
        <strain evidence="1 2">B2-305</strain>
    </source>
</reference>
<organism evidence="1 2">
    <name type="scientific">Pseudomonas aeruginosa</name>
    <dbReference type="NCBI Taxonomy" id="287"/>
    <lineage>
        <taxon>Bacteria</taxon>
        <taxon>Pseudomonadati</taxon>
        <taxon>Pseudomonadota</taxon>
        <taxon>Gammaproteobacteria</taxon>
        <taxon>Pseudomonadales</taxon>
        <taxon>Pseudomonadaceae</taxon>
        <taxon>Pseudomonas</taxon>
    </lineage>
</organism>
<comment type="caution">
    <text evidence="1">The sequence shown here is derived from an EMBL/GenBank/DDBJ whole genome shotgun (WGS) entry which is preliminary data.</text>
</comment>
<feature type="non-terminal residue" evidence="1">
    <location>
        <position position="1"/>
    </location>
</feature>
<dbReference type="InterPro" id="IPR014894">
    <property type="entry name" value="DcrB/EagT6"/>
</dbReference>
<dbReference type="Pfam" id="PF08786">
    <property type="entry name" value="DcrB"/>
    <property type="match status" value="1"/>
</dbReference>
<accession>A0A367LSU5</accession>
<dbReference type="Gene3D" id="3.40.1000.10">
    <property type="entry name" value="Mog1/PsbP, alpha/beta/alpha sandwich"/>
    <property type="match status" value="1"/>
</dbReference>
<sequence length="68" mass="8056">DAPFADYVARQLENAEKQLPGFKLHKRWDINIHGHAAVLLDYQWQREGRDLMLRQVFIERRPAVLITT</sequence>